<reference evidence="1" key="1">
    <citation type="submission" date="2013-12" db="EMBL/GenBank/DDBJ databases">
        <title>The Genome Sequence of Aphanomyces astaci APO3.</title>
        <authorList>
            <consortium name="The Broad Institute Genomics Platform"/>
            <person name="Russ C."/>
            <person name="Tyler B."/>
            <person name="van West P."/>
            <person name="Dieguez-Uribeondo J."/>
            <person name="Young S.K."/>
            <person name="Zeng Q."/>
            <person name="Gargeya S."/>
            <person name="Fitzgerald M."/>
            <person name="Abouelleil A."/>
            <person name="Alvarado L."/>
            <person name="Chapman S.B."/>
            <person name="Gainer-Dewar J."/>
            <person name="Goldberg J."/>
            <person name="Griggs A."/>
            <person name="Gujja S."/>
            <person name="Hansen M."/>
            <person name="Howarth C."/>
            <person name="Imamovic A."/>
            <person name="Ireland A."/>
            <person name="Larimer J."/>
            <person name="McCowan C."/>
            <person name="Murphy C."/>
            <person name="Pearson M."/>
            <person name="Poon T.W."/>
            <person name="Priest M."/>
            <person name="Roberts A."/>
            <person name="Saif S."/>
            <person name="Shea T."/>
            <person name="Sykes S."/>
            <person name="Wortman J."/>
            <person name="Nusbaum C."/>
            <person name="Birren B."/>
        </authorList>
    </citation>
    <scope>NUCLEOTIDE SEQUENCE [LARGE SCALE GENOMIC DNA]</scope>
    <source>
        <strain evidence="1">APO3</strain>
    </source>
</reference>
<dbReference type="PANTHER" id="PTHR31296:SF1">
    <property type="entry name" value="MITOCHONDRIAL PROTEIN C2ORF69"/>
    <property type="match status" value="1"/>
</dbReference>
<organism evidence="1">
    <name type="scientific">Aphanomyces astaci</name>
    <name type="common">Crayfish plague agent</name>
    <dbReference type="NCBI Taxonomy" id="112090"/>
    <lineage>
        <taxon>Eukaryota</taxon>
        <taxon>Sar</taxon>
        <taxon>Stramenopiles</taxon>
        <taxon>Oomycota</taxon>
        <taxon>Saprolegniomycetes</taxon>
        <taxon>Saprolegniales</taxon>
        <taxon>Verrucalvaceae</taxon>
        <taxon>Aphanomyces</taxon>
    </lineage>
</organism>
<sequence length="312" mass="35309">MRIRKRSLDLADGSIFQRHHESVNVEGRRGLFNDIYISFIPHATENVVFFPGDVQHFDHVMRRGAFKSFAAYSYESMCAHYVRRFPHANVWIVKPRTHAKGVSCYDNFVDNTDGEPSTYSTDGSAFLHLQLLLEHTTALFLDAGRQLAWDLPLHLLGFSRGAIVLNQLITELGSLLHLSPSPTHVDATLTDVKSGSISAFFERVDTIEWLDGGCNVEGLTFPTDESALVLLNAFQHIQLRVFATPYHVKASGRPWYANDVAAFQATCPHVHLILYDPLTRLRIRWGDKLSLSRCFMDDPPSLENHFDVLFVP</sequence>
<gene>
    <name evidence="1" type="ORF">H257_10210</name>
</gene>
<dbReference type="OrthoDB" id="419333at2759"/>
<dbReference type="EMBL" id="KI913140">
    <property type="protein sequence ID" value="ETV75349.1"/>
    <property type="molecule type" value="Genomic_DNA"/>
</dbReference>
<protein>
    <recommendedName>
        <fullName evidence="2">DUF2235 domain-containing protein</fullName>
    </recommendedName>
</protein>
<dbReference type="GO" id="GO:0005739">
    <property type="term" value="C:mitochondrion"/>
    <property type="evidence" value="ECO:0007669"/>
    <property type="project" value="TreeGrafter"/>
</dbReference>
<accession>W4G8G9</accession>
<dbReference type="AlphaFoldDB" id="W4G8G9"/>
<dbReference type="VEuPathDB" id="FungiDB:H257_10210"/>
<dbReference type="InterPro" id="IPR018881">
    <property type="entry name" value="C2orf69_mit"/>
</dbReference>
<name>W4G8G9_APHAT</name>
<proteinExistence type="predicted"/>
<dbReference type="PANTHER" id="PTHR31296">
    <property type="entry name" value="UPF0565 PROTEIN C2ORF69"/>
    <property type="match status" value="1"/>
</dbReference>
<dbReference type="RefSeq" id="XP_009834983.1">
    <property type="nucleotide sequence ID" value="XM_009836681.1"/>
</dbReference>
<evidence type="ECO:0000313" key="1">
    <source>
        <dbReference type="EMBL" id="ETV75349.1"/>
    </source>
</evidence>
<dbReference type="GeneID" id="20812206"/>
<dbReference type="Pfam" id="PF10561">
    <property type="entry name" value="C2orf69"/>
    <property type="match status" value="2"/>
</dbReference>
<evidence type="ECO:0008006" key="2">
    <source>
        <dbReference type="Google" id="ProtNLM"/>
    </source>
</evidence>